<proteinExistence type="predicted"/>
<evidence type="ECO:0000313" key="3">
    <source>
        <dbReference type="EMBL" id="KAJ4352105.1"/>
    </source>
</evidence>
<dbReference type="OrthoDB" id="1858069at2759"/>
<protein>
    <submittedName>
        <fullName evidence="3">Uncharacterized protein</fullName>
    </submittedName>
</protein>
<dbReference type="InterPro" id="IPR004298">
    <property type="entry name" value="Nicotian_synth"/>
</dbReference>
<comment type="caution">
    <text evidence="3">The sequence shown here is derived from an EMBL/GenBank/DDBJ whole genome shotgun (WGS) entry which is preliminary data.</text>
</comment>
<gene>
    <name evidence="3" type="ORF">N0V89_007451</name>
</gene>
<dbReference type="PANTHER" id="PTHR32266">
    <property type="entry name" value="NICOTIANAMINE SYNTHASE 3"/>
    <property type="match status" value="1"/>
</dbReference>
<dbReference type="GO" id="GO:0030418">
    <property type="term" value="P:nicotianamine biosynthetic process"/>
    <property type="evidence" value="ECO:0007669"/>
    <property type="project" value="InterPro"/>
</dbReference>
<dbReference type="RefSeq" id="XP_056070461.1">
    <property type="nucleotide sequence ID" value="XM_056216214.1"/>
</dbReference>
<dbReference type="PANTHER" id="PTHR32266:SF12">
    <property type="entry name" value="NICOTIANAMINE SYNTHASE 3"/>
    <property type="match status" value="1"/>
</dbReference>
<dbReference type="GeneID" id="80910981"/>
<keyword evidence="4" id="KW-1185">Reference proteome</keyword>
<dbReference type="EMBL" id="JAPEUX010000005">
    <property type="protein sequence ID" value="KAJ4352105.1"/>
    <property type="molecule type" value="Genomic_DNA"/>
</dbReference>
<evidence type="ECO:0000256" key="2">
    <source>
        <dbReference type="ARBA" id="ARBA00022691"/>
    </source>
</evidence>
<keyword evidence="2" id="KW-0949">S-adenosyl-L-methionine</keyword>
<dbReference type="Pfam" id="PF03059">
    <property type="entry name" value="NAS"/>
    <property type="match status" value="1"/>
</dbReference>
<dbReference type="GO" id="GO:0030410">
    <property type="term" value="F:nicotianamine synthase activity"/>
    <property type="evidence" value="ECO:0007669"/>
    <property type="project" value="InterPro"/>
</dbReference>
<evidence type="ECO:0000313" key="4">
    <source>
        <dbReference type="Proteomes" id="UP001140513"/>
    </source>
</evidence>
<reference evidence="3" key="1">
    <citation type="submission" date="2022-10" db="EMBL/GenBank/DDBJ databases">
        <title>Tapping the CABI collections for fungal endophytes: first genome assemblies for Collariella, Neodidymelliopsis, Ascochyta clinopodiicola, Didymella pomorum, Didymosphaeria variabile, Neocosmospora piperis and Neocucurbitaria cava.</title>
        <authorList>
            <person name="Hill R."/>
        </authorList>
    </citation>
    <scope>NUCLEOTIDE SEQUENCE</scope>
    <source>
        <strain evidence="3">IMI 356815</strain>
    </source>
</reference>
<organism evidence="3 4">
    <name type="scientific">Didymosphaeria variabile</name>
    <dbReference type="NCBI Taxonomy" id="1932322"/>
    <lineage>
        <taxon>Eukaryota</taxon>
        <taxon>Fungi</taxon>
        <taxon>Dikarya</taxon>
        <taxon>Ascomycota</taxon>
        <taxon>Pezizomycotina</taxon>
        <taxon>Dothideomycetes</taxon>
        <taxon>Pleosporomycetidae</taxon>
        <taxon>Pleosporales</taxon>
        <taxon>Massarineae</taxon>
        <taxon>Didymosphaeriaceae</taxon>
        <taxon>Didymosphaeria</taxon>
    </lineage>
</organism>
<dbReference type="PROSITE" id="PS51142">
    <property type="entry name" value="NAS"/>
    <property type="match status" value="1"/>
</dbReference>
<keyword evidence="1" id="KW-0808">Transferase</keyword>
<evidence type="ECO:0000256" key="1">
    <source>
        <dbReference type="ARBA" id="ARBA00022679"/>
    </source>
</evidence>
<sequence>MTSTCISAKNMDSQLAKSGKHNLARVDTPISTPPTTPTPAATTAHDLHREIRNIYQRLAPLTSLAPSDLVNTLLSRLVNLCIRPYSAEIVDHFSRIDGVDMLCHDLQRLCAIAEGELERYWAQSILKDAASHTGASSEYHHSSSPTVLELSEELQRVGFEILAEMHPWSDVVNSVIILRVTE</sequence>
<dbReference type="Proteomes" id="UP001140513">
    <property type="component" value="Unassembled WGS sequence"/>
</dbReference>
<name>A0A9W9CA71_9PLEO</name>
<dbReference type="AlphaFoldDB" id="A0A9W9CA71"/>
<accession>A0A9W9CA71</accession>